<gene>
    <name evidence="1" type="ORF">FEG63_21875</name>
</gene>
<sequence>MSRRPATPTVAVRDQILAILRGADDPLSTPQILIRMGNGGRNCNGPRPGSCRSPGDCPAWCWSTPGPHGPPVYPQLRALERLGLVARAHYPNPDSIAKAVAAGNLYHHIVDADPRCVYWRYVDTDTDEVFNEVLRALEGS</sequence>
<dbReference type="Proteomes" id="UP000708347">
    <property type="component" value="Unassembled WGS sequence"/>
</dbReference>
<name>A0ABX2JZE8_9MYCO</name>
<organism evidence="1 2">
    <name type="scientific">Mycolicibacterium sphagni</name>
    <dbReference type="NCBI Taxonomy" id="1786"/>
    <lineage>
        <taxon>Bacteria</taxon>
        <taxon>Bacillati</taxon>
        <taxon>Actinomycetota</taxon>
        <taxon>Actinomycetes</taxon>
        <taxon>Mycobacteriales</taxon>
        <taxon>Mycobacteriaceae</taxon>
        <taxon>Mycolicibacterium</taxon>
    </lineage>
</organism>
<evidence type="ECO:0000313" key="1">
    <source>
        <dbReference type="EMBL" id="NTY62194.1"/>
    </source>
</evidence>
<dbReference type="EMBL" id="VBSB01000014">
    <property type="protein sequence ID" value="NTY62194.1"/>
    <property type="molecule type" value="Genomic_DNA"/>
</dbReference>
<evidence type="ECO:0000313" key="2">
    <source>
        <dbReference type="Proteomes" id="UP000708347"/>
    </source>
</evidence>
<proteinExistence type="predicted"/>
<dbReference type="RefSeq" id="WP_174399921.1">
    <property type="nucleotide sequence ID" value="NZ_VBSB01000014.1"/>
</dbReference>
<reference evidence="1 2" key="1">
    <citation type="submission" date="2019-05" db="EMBL/GenBank/DDBJ databases">
        <title>Mycolicibacterium sphagni ENV482 genome assembly.</title>
        <authorList>
            <person name="Chen W."/>
            <person name="Faulkner N.W."/>
            <person name="Hyman M.R."/>
        </authorList>
    </citation>
    <scope>NUCLEOTIDE SEQUENCE [LARGE SCALE GENOMIC DNA]</scope>
    <source>
        <strain evidence="1 2">ENV482</strain>
    </source>
</reference>
<comment type="caution">
    <text evidence="1">The sequence shown here is derived from an EMBL/GenBank/DDBJ whole genome shotgun (WGS) entry which is preliminary data.</text>
</comment>
<protein>
    <submittedName>
        <fullName evidence="1">Uncharacterized protein</fullName>
    </submittedName>
</protein>
<keyword evidence="2" id="KW-1185">Reference proteome</keyword>
<accession>A0ABX2JZE8</accession>